<dbReference type="GO" id="GO:0004252">
    <property type="term" value="F:serine-type endopeptidase activity"/>
    <property type="evidence" value="ECO:0007669"/>
    <property type="project" value="InterPro"/>
</dbReference>
<dbReference type="InterPro" id="IPR001316">
    <property type="entry name" value="Pept_S1A_streptogrisin"/>
</dbReference>
<accession>A0A1M6S8J8</accession>
<keyword evidence="4" id="KW-0720">Serine protease</keyword>
<keyword evidence="2" id="KW-0645">Protease</keyword>
<feature type="domain" description="Peptidase S1" evidence="9">
    <location>
        <begin position="176"/>
        <end position="349"/>
    </location>
</feature>
<evidence type="ECO:0000313" key="11">
    <source>
        <dbReference type="Proteomes" id="UP000184452"/>
    </source>
</evidence>
<proteinExistence type="inferred from homology"/>
<dbReference type="EMBL" id="FQZK01000019">
    <property type="protein sequence ID" value="SHK40996.1"/>
    <property type="molecule type" value="Genomic_DNA"/>
</dbReference>
<feature type="active site" description="Charge relay system" evidence="6">
    <location>
        <position position="235"/>
    </location>
</feature>
<dbReference type="PIRSF" id="PIRSF001134">
    <property type="entry name" value="Streptogrisin"/>
    <property type="match status" value="1"/>
</dbReference>
<dbReference type="CDD" id="cd21112">
    <property type="entry name" value="alphaLP-like"/>
    <property type="match status" value="1"/>
</dbReference>
<evidence type="ECO:0000256" key="1">
    <source>
        <dbReference type="ARBA" id="ARBA00007664"/>
    </source>
</evidence>
<name>A0A1M6S8J8_9ACTN</name>
<sequence length="362" mass="36020">MRLSPALAALGLGAALLAASGPASADTSDTTTAHTPLDALVRDLDLTPAQANGLLEAQAGAARTDAAAARLDAYAGSSFDPRTRVLTVRVTDPGAAAAVEALGAEAAVVDRDPLQTVRALDAAAPEGVLGWYPDPSPGSDTVVVEVAPGAPAPDLGVPADVVRLVEAAPPRTYGQIIGGHRYSANGARCTIGFSARGAGAEGFLTAGHCGAVGDTFPGPDGPLGVFRHSVFPGSDGAFVQVSPPWVVTNLVENYSSARLGITGSTPAPIGSAVCVSSPTYGWQCGTLQSRNQTVNYPEGSVRGLFRANVCAGPGDSGAPLVSGSQAQGIVSGGSGAPGSGCTVFGQEVNPLLAMWGLTLVTA</sequence>
<keyword evidence="11" id="KW-1185">Reference proteome</keyword>
<evidence type="ECO:0000256" key="6">
    <source>
        <dbReference type="PIRSR" id="PIRSR001134-1"/>
    </source>
</evidence>
<dbReference type="Pfam" id="PF00089">
    <property type="entry name" value="Trypsin"/>
    <property type="match status" value="1"/>
</dbReference>
<evidence type="ECO:0000256" key="8">
    <source>
        <dbReference type="SAM" id="SignalP"/>
    </source>
</evidence>
<evidence type="ECO:0000256" key="4">
    <source>
        <dbReference type="ARBA" id="ARBA00022825"/>
    </source>
</evidence>
<dbReference type="OrthoDB" id="8781117at2"/>
<feature type="active site" description="Charge relay system" evidence="6">
    <location>
        <position position="316"/>
    </location>
</feature>
<dbReference type="InterPro" id="IPR009003">
    <property type="entry name" value="Peptidase_S1_PA"/>
</dbReference>
<dbReference type="InterPro" id="IPR043504">
    <property type="entry name" value="Peptidase_S1_PA_chymotrypsin"/>
</dbReference>
<gene>
    <name evidence="10" type="ORF">SAMN05421803_11969</name>
</gene>
<dbReference type="STRING" id="758803.SAMN05421803_11969"/>
<dbReference type="InterPro" id="IPR035070">
    <property type="entry name" value="Streptogrisin_prodomain"/>
</dbReference>
<keyword evidence="3" id="KW-0378">Hydrolase</keyword>
<keyword evidence="8" id="KW-0732">Signal</keyword>
<evidence type="ECO:0000256" key="5">
    <source>
        <dbReference type="ARBA" id="ARBA00023157"/>
    </source>
</evidence>
<evidence type="ECO:0000256" key="3">
    <source>
        <dbReference type="ARBA" id="ARBA00022801"/>
    </source>
</evidence>
<dbReference type="PRINTS" id="PR00861">
    <property type="entry name" value="ALYTICPTASE"/>
</dbReference>
<feature type="disulfide bond" evidence="7">
    <location>
        <begin position="274"/>
        <end position="284"/>
    </location>
</feature>
<feature type="active site" description="Charge relay system" evidence="6">
    <location>
        <position position="208"/>
    </location>
</feature>
<dbReference type="Gene3D" id="3.30.300.50">
    <property type="match status" value="1"/>
</dbReference>
<feature type="chain" id="PRO_5012002766" evidence="8">
    <location>
        <begin position="26"/>
        <end position="362"/>
    </location>
</feature>
<evidence type="ECO:0000259" key="9">
    <source>
        <dbReference type="Pfam" id="PF00089"/>
    </source>
</evidence>
<organism evidence="10 11">
    <name type="scientific">Nocardiopsis flavescens</name>
    <dbReference type="NCBI Taxonomy" id="758803"/>
    <lineage>
        <taxon>Bacteria</taxon>
        <taxon>Bacillati</taxon>
        <taxon>Actinomycetota</taxon>
        <taxon>Actinomycetes</taxon>
        <taxon>Streptosporangiales</taxon>
        <taxon>Nocardiopsidaceae</taxon>
        <taxon>Nocardiopsis</taxon>
    </lineage>
</organism>
<dbReference type="RefSeq" id="WP_073382120.1">
    <property type="nucleotide sequence ID" value="NZ_FQZK01000019.1"/>
</dbReference>
<evidence type="ECO:0000313" key="10">
    <source>
        <dbReference type="EMBL" id="SHK40996.1"/>
    </source>
</evidence>
<dbReference type="Proteomes" id="UP000184452">
    <property type="component" value="Unassembled WGS sequence"/>
</dbReference>
<feature type="disulfide bond" evidence="7">
    <location>
        <begin position="189"/>
        <end position="209"/>
    </location>
</feature>
<feature type="signal peptide" evidence="8">
    <location>
        <begin position="1"/>
        <end position="25"/>
    </location>
</feature>
<evidence type="ECO:0000256" key="7">
    <source>
        <dbReference type="PIRSR" id="PIRSR001134-2"/>
    </source>
</evidence>
<reference evidence="10 11" key="1">
    <citation type="submission" date="2016-11" db="EMBL/GenBank/DDBJ databases">
        <authorList>
            <person name="Jaros S."/>
            <person name="Januszkiewicz K."/>
            <person name="Wedrychowicz H."/>
        </authorList>
    </citation>
    <scope>NUCLEOTIDE SEQUENCE [LARGE SCALE GENOMIC DNA]</scope>
    <source>
        <strain evidence="10 11">CGMCC 4.5723</strain>
    </source>
</reference>
<comment type="similarity">
    <text evidence="1">Belongs to the peptidase S1 family.</text>
</comment>
<dbReference type="GO" id="GO:0006508">
    <property type="term" value="P:proteolysis"/>
    <property type="evidence" value="ECO:0007669"/>
    <property type="project" value="UniProtKB-KW"/>
</dbReference>
<protein>
    <submittedName>
        <fullName evidence="10">Streptogrisin C</fullName>
    </submittedName>
</protein>
<dbReference type="AlphaFoldDB" id="A0A1M6S8J8"/>
<evidence type="ECO:0000256" key="2">
    <source>
        <dbReference type="ARBA" id="ARBA00022670"/>
    </source>
</evidence>
<keyword evidence="5 7" id="KW-1015">Disulfide bond</keyword>
<dbReference type="SUPFAM" id="SSF50494">
    <property type="entry name" value="Trypsin-like serine proteases"/>
    <property type="match status" value="1"/>
</dbReference>
<dbReference type="Gene3D" id="2.40.10.10">
    <property type="entry name" value="Trypsin-like serine proteases"/>
    <property type="match status" value="2"/>
</dbReference>
<dbReference type="InterPro" id="IPR001254">
    <property type="entry name" value="Trypsin_dom"/>
</dbReference>